<evidence type="ECO:0000256" key="3">
    <source>
        <dbReference type="SAM" id="Phobius"/>
    </source>
</evidence>
<keyword evidence="3" id="KW-1133">Transmembrane helix</keyword>
<feature type="compositionally biased region" description="Acidic residues" evidence="2">
    <location>
        <begin position="1845"/>
        <end position="1856"/>
    </location>
</feature>
<evidence type="ECO:0000313" key="5">
    <source>
        <dbReference type="Proteomes" id="UP001165085"/>
    </source>
</evidence>
<feature type="transmembrane region" description="Helical" evidence="3">
    <location>
        <begin position="1559"/>
        <end position="1578"/>
    </location>
</feature>
<evidence type="ECO:0000256" key="1">
    <source>
        <dbReference type="SAM" id="Coils"/>
    </source>
</evidence>
<protein>
    <recommendedName>
        <fullName evidence="6">START domain-containing protein</fullName>
    </recommendedName>
</protein>
<sequence length="1917" mass="215362">MSEDPERTTASKMVEALQAELKETVASLQAEREALAQLKEQAAAQLDAERKAKEEAFASLRAKDEAVMKLEAVVAEINGDANLQAVRRNLDSSAATTEPLDRNNPGVTVLDNNVRSENTTISRFTVDIHEEPQAFLKALLGDHPKVVAKRLFQKVLEEGVLYWSFMAGNNKSCDLLLRMCVERQDEEEIFIRVTAVEEEELYSSLPNAHSTAAKKLRLLFKEGTIVLQPLPFGQTSFTFMAQVDVGEVMKDAVVSTIGGTGISRSPSSGITRSVSGLSSVSVSSAASKDPALKKIGARGGDAAKGHELFYKLATMFYDRFKKEDVIDERRKADFVKNKILNAPPLTVGEQKLIKDSVNLVEEVASRAKRIAGTVNDSVEKFLHHAEGGGGAVGMTVAKIDVAAVYLFTELWLIDTYARKAETKNTIRRVWNDLDGTRGLQHTNSVSLPGGFQDRLFESWLTWERRVEADGNQTFVIGWCPLEKYRGTHHRVDGAEKMHKATTRGVYIIKEVTENTCEWTKVLQADLKISLPGRVVDIAARQHLSGANETQEKFRRNRKEVDRERGAALAEVMIGRRGVALMEDQVEVFERCVKMAGDVVGVGEEEDWKMSLLGWKVLNSPCLDVKMWMKYDPPQKGERSVGTGKAVGVVDCSAEEVAAWAMDYCSNERMRKHSEEGQPARLELRELRRENEGTFATVKRTPVFLDDREFVYRMIWSAEIGKVMIAFEPVGEKVDYGVRLRTTKGLTKGLWIFEDIPAVRGGAKQCRATYVMNLDARGFIPTWVVNKTAPKALKIVQEAIDEFRQDDRIDAAEREEFTTFVKEHWKEEVYSVEELLLINKGKANVKAIMDSADLKVVDSGDPMVSLRMAHLEDDKLGTGAFESVIDAEMEELVAFDCLKMSREAKSNYKKKGGIERLVKKVNGHSFYVLSRRDLKVPGFTHREYRNIVIWRKESEDKMIVCYDDTDDLDDEHPRDPNAVTGSARVVWVYERLPALEEVPQTRVQVLARIDVAGSVPNFVMNRLAKNFGKVLINMTKKFDKSLEIDAGHRAAIAEAIELKEESGGAEALAQFEALVEERPGWERPSRKSFGLADSMVKADKSGHAWGTTRLDIRASMEEVAAFYWDFGSRSNMDISGDKERSFKGKIKDTDKKVVRRRQKLESGDRDRNFLSEMTLQKVDKDTIIVLLNPLGRSDENSQAKVTVKARGTIAESLTGSVEAREMVGIRLKRLGEGLTKLEYVCECKLGFDISLGAGKAFVEGRLDEMAGVSIYFQRLVPLGEYGVGDGMALAHDLLWKTSSSKTRIKRFEEVLLKCRALQELKRSLPWIDKMMVPAVEGHLHLNKSVHTKLECVSVKEAIRIGKNLISSLKSKKLAAAGVDAWRIQNEAVKELMEKHEWFLTMIVELSQGIVKSAAWGLMFRVTAGAVLSVTDLATDLVVLKQFWDGGEEALAFRNASLASLSASIGLQLFMVLLQNRKKGLRRMVNECLIVVTGFKAPWDAYKVSIGAEQEIDTVGDPMLELTTNKCIELFAESIPGIIIQLSAIVRTINVGEKEVTMTAYLSLLVSLLTTGFISATMSYDYDTDPKKRAFNPEFYGYVPDDGGKRALLFFTLILQSAVQVLIKALVVVILGTIEYWYPLYYILGDISLFLLYKIVMRDFRYWIRIDGIPGLCLSLLNRTIVKLVADFAAIVQFRHPYEVGGLYFLVNMCLPLLWLTILLALDLANENLSEGTLKLLTSLGIGLGITLVTLLGAFYLLINKEYRHTFYSSFTGPQMTRRNFLEGADVVKADALTVHESFWLPIKDEMAAWLNDNWTIWVDEKPDWFTDQWKAMVPEDMIPRKKFKDEDSEEQADEDEETKAVSARQQVRRKSLLEQAITGDFDIRKDAKVAPEGRMKTEKFDEEVFIREIKRNGSLKFA</sequence>
<keyword evidence="3" id="KW-0472">Membrane</keyword>
<proteinExistence type="predicted"/>
<dbReference type="Gene3D" id="3.30.530.20">
    <property type="match status" value="2"/>
</dbReference>
<reference evidence="5" key="1">
    <citation type="journal article" date="2023" name="Commun. Biol.">
        <title>Genome analysis of Parmales, the sister group of diatoms, reveals the evolutionary specialization of diatoms from phago-mixotrophs to photoautotrophs.</title>
        <authorList>
            <person name="Ban H."/>
            <person name="Sato S."/>
            <person name="Yoshikawa S."/>
            <person name="Yamada K."/>
            <person name="Nakamura Y."/>
            <person name="Ichinomiya M."/>
            <person name="Sato N."/>
            <person name="Blanc-Mathieu R."/>
            <person name="Endo H."/>
            <person name="Kuwata A."/>
            <person name="Ogata H."/>
        </authorList>
    </citation>
    <scope>NUCLEOTIDE SEQUENCE [LARGE SCALE GENOMIC DNA]</scope>
    <source>
        <strain evidence="5">NIES 3701</strain>
    </source>
</reference>
<feature type="region of interest" description="Disordered" evidence="2">
    <location>
        <begin position="1839"/>
        <end position="1864"/>
    </location>
</feature>
<feature type="coiled-coil region" evidence="1">
    <location>
        <begin position="14"/>
        <end position="63"/>
    </location>
</feature>
<dbReference type="PANTHER" id="PTHR19308:SF56">
    <property type="entry name" value="START DOMAIN-CONTAINING PROTEIN"/>
    <property type="match status" value="1"/>
</dbReference>
<organism evidence="4 5">
    <name type="scientific">Triparma strigata</name>
    <dbReference type="NCBI Taxonomy" id="1606541"/>
    <lineage>
        <taxon>Eukaryota</taxon>
        <taxon>Sar</taxon>
        <taxon>Stramenopiles</taxon>
        <taxon>Ochrophyta</taxon>
        <taxon>Bolidophyceae</taxon>
        <taxon>Parmales</taxon>
        <taxon>Triparmaceae</taxon>
        <taxon>Triparma</taxon>
    </lineage>
</organism>
<feature type="transmembrane region" description="Helical" evidence="3">
    <location>
        <begin position="1701"/>
        <end position="1722"/>
    </location>
</feature>
<feature type="transmembrane region" description="Helical" evidence="3">
    <location>
        <begin position="1734"/>
        <end position="1757"/>
    </location>
</feature>
<dbReference type="InterPro" id="IPR023393">
    <property type="entry name" value="START-like_dom_sf"/>
</dbReference>
<evidence type="ECO:0000313" key="4">
    <source>
        <dbReference type="EMBL" id="GMH53293.1"/>
    </source>
</evidence>
<dbReference type="OrthoDB" id="5403181at2759"/>
<dbReference type="EMBL" id="BRXY01000019">
    <property type="protein sequence ID" value="GMH53293.1"/>
    <property type="molecule type" value="Genomic_DNA"/>
</dbReference>
<gene>
    <name evidence="4" type="ORF">TrST_g1258</name>
</gene>
<evidence type="ECO:0008006" key="6">
    <source>
        <dbReference type="Google" id="ProtNLM"/>
    </source>
</evidence>
<keyword evidence="5" id="KW-1185">Reference proteome</keyword>
<dbReference type="SUPFAM" id="SSF55961">
    <property type="entry name" value="Bet v1-like"/>
    <property type="match status" value="2"/>
</dbReference>
<keyword evidence="1" id="KW-0175">Coiled coil</keyword>
<evidence type="ECO:0000256" key="2">
    <source>
        <dbReference type="SAM" id="MobiDB-lite"/>
    </source>
</evidence>
<keyword evidence="3" id="KW-0812">Transmembrane</keyword>
<feature type="transmembrane region" description="Helical" evidence="3">
    <location>
        <begin position="1634"/>
        <end position="1654"/>
    </location>
</feature>
<comment type="caution">
    <text evidence="4">The sequence shown here is derived from an EMBL/GenBank/DDBJ whole genome shotgun (WGS) entry which is preliminary data.</text>
</comment>
<name>A0A9W7DWI6_9STRA</name>
<feature type="transmembrane region" description="Helical" evidence="3">
    <location>
        <begin position="1606"/>
        <end position="1628"/>
    </location>
</feature>
<accession>A0A9W7DWI6</accession>
<dbReference type="InterPro" id="IPR051213">
    <property type="entry name" value="START_lipid_transfer"/>
</dbReference>
<dbReference type="Proteomes" id="UP001165085">
    <property type="component" value="Unassembled WGS sequence"/>
</dbReference>
<dbReference type="PANTHER" id="PTHR19308">
    <property type="entry name" value="PHOSPHATIDYLCHOLINE TRANSFER PROTEIN"/>
    <property type="match status" value="1"/>
</dbReference>